<dbReference type="STRING" id="105559.Nwat_1391"/>
<evidence type="ECO:0000313" key="2">
    <source>
        <dbReference type="Proteomes" id="UP000000393"/>
    </source>
</evidence>
<dbReference type="RefSeq" id="WP_013220401.1">
    <property type="nucleotide sequence ID" value="NZ_CAWLEU010000001.1"/>
</dbReference>
<dbReference type="EMBL" id="CP002086">
    <property type="protein sequence ID" value="ADJ28306.1"/>
    <property type="molecule type" value="Genomic_DNA"/>
</dbReference>
<sequence length="187" mass="21472">MKLVANLKLNPTPDQERALRLTLERCNVACNWLSERAWQTKTFRQFDLHKISYQDLRVKFQLSAQVAVRCIAKVADAYKLDQKTKCTFRKHSAQPYDDRILRFVTDEKVSLWLLSGREKIGYVCGDHQHQLLAHRKGEVDLMFVRGKWYLAAVCDFNDPKLSFGVWNAGTATTQTITPLATLPEGVS</sequence>
<evidence type="ECO:0000313" key="1">
    <source>
        <dbReference type="EMBL" id="ADJ28306.1"/>
    </source>
</evidence>
<gene>
    <name evidence="1" type="ordered locus">Nwat_1391</name>
</gene>
<dbReference type="KEGG" id="nwa:Nwat_1391"/>
<keyword evidence="2" id="KW-1185">Reference proteome</keyword>
<dbReference type="eggNOG" id="COG0675">
    <property type="taxonomic scope" value="Bacteria"/>
</dbReference>
<proteinExistence type="predicted"/>
<organism evidence="1 2">
    <name type="scientific">Nitrosococcus watsoni (strain C-113)</name>
    <dbReference type="NCBI Taxonomy" id="105559"/>
    <lineage>
        <taxon>Bacteria</taxon>
        <taxon>Pseudomonadati</taxon>
        <taxon>Pseudomonadota</taxon>
        <taxon>Gammaproteobacteria</taxon>
        <taxon>Chromatiales</taxon>
        <taxon>Chromatiaceae</taxon>
        <taxon>Nitrosococcus</taxon>
    </lineage>
</organism>
<name>D8K5X9_NITWC</name>
<reference evidence="1 2" key="1">
    <citation type="submission" date="2010-06" db="EMBL/GenBank/DDBJ databases">
        <title>Complete sequence of chromosome of Nitrosococcus watsoni C-113.</title>
        <authorList>
            <consortium name="US DOE Joint Genome Institute"/>
            <person name="Lucas S."/>
            <person name="Copeland A."/>
            <person name="Lapidus A."/>
            <person name="Cheng J.-F."/>
            <person name="Bruce D."/>
            <person name="Goodwin L."/>
            <person name="Pitluck S."/>
            <person name="Malfatti S.A."/>
            <person name="Chain P.S.G."/>
            <person name="Land M."/>
            <person name="Hauser L."/>
            <person name="Kyrpides N."/>
            <person name="Ivanova N."/>
            <person name="Cambell M.A."/>
            <person name="Heidelberg J.F."/>
            <person name="Klotz M.G."/>
            <person name="Woyke T."/>
        </authorList>
    </citation>
    <scope>NUCLEOTIDE SEQUENCE [LARGE SCALE GENOMIC DNA]</scope>
    <source>
        <strain evidence="1 2">C-113</strain>
    </source>
</reference>
<dbReference type="AlphaFoldDB" id="D8K5X9"/>
<accession>D8K5X9</accession>
<dbReference type="HOGENOM" id="CLU_124417_0_0_6"/>
<dbReference type="Proteomes" id="UP000000393">
    <property type="component" value="Chromosome"/>
</dbReference>
<protein>
    <submittedName>
        <fullName evidence="1">Transposase IS605</fullName>
    </submittedName>
</protein>